<reference evidence="2 3" key="1">
    <citation type="submission" date="2019-03" db="EMBL/GenBank/DDBJ databases">
        <title>Genomic Encyclopedia of Type Strains, Phase IV (KMG-IV): sequencing the most valuable type-strain genomes for metagenomic binning, comparative biology and taxonomic classification.</title>
        <authorList>
            <person name="Goeker M."/>
        </authorList>
    </citation>
    <scope>NUCLEOTIDE SEQUENCE [LARGE SCALE GENOMIC DNA]</scope>
    <source>
        <strain evidence="2 3">DSM 26377</strain>
    </source>
</reference>
<dbReference type="Gene3D" id="3.10.450.50">
    <property type="match status" value="1"/>
</dbReference>
<dbReference type="InterPro" id="IPR032710">
    <property type="entry name" value="NTF2-like_dom_sf"/>
</dbReference>
<organism evidence="2 3">
    <name type="scientific">Panacagrimonas perspica</name>
    <dbReference type="NCBI Taxonomy" id="381431"/>
    <lineage>
        <taxon>Bacteria</taxon>
        <taxon>Pseudomonadati</taxon>
        <taxon>Pseudomonadota</taxon>
        <taxon>Gammaproteobacteria</taxon>
        <taxon>Nevskiales</taxon>
        <taxon>Nevskiaceae</taxon>
        <taxon>Panacagrimonas</taxon>
    </lineage>
</organism>
<dbReference type="SUPFAM" id="SSF54427">
    <property type="entry name" value="NTF2-like"/>
    <property type="match status" value="1"/>
</dbReference>
<dbReference type="EMBL" id="SOBT01000008">
    <property type="protein sequence ID" value="TDU32657.1"/>
    <property type="molecule type" value="Genomic_DNA"/>
</dbReference>
<proteinExistence type="predicted"/>
<gene>
    <name evidence="2" type="ORF">DFR24_2057</name>
</gene>
<sequence length="134" mass="14515">MPDSKKPTPSKTPEGIVDALLAHFNTMDVDVMLGLFGPNAISVTAQGECLRGRQAIKEEMERFYSLQLPLQAVSRHVFVAGDIASVILDWSIAGKSAAGDEVRVGGSANDVYQRCADGCWRILIDNPLGTQIRQ</sequence>
<dbReference type="InterPro" id="IPR027843">
    <property type="entry name" value="DUF4440"/>
</dbReference>
<accession>A0A4S3KCC5</accession>
<dbReference type="RefSeq" id="WP_133881142.1">
    <property type="nucleotide sequence ID" value="NZ_MWIN01000001.1"/>
</dbReference>
<dbReference type="Proteomes" id="UP000295341">
    <property type="component" value="Unassembled WGS sequence"/>
</dbReference>
<name>A0A4S3KCC5_9GAMM</name>
<evidence type="ECO:0000313" key="3">
    <source>
        <dbReference type="Proteomes" id="UP000295341"/>
    </source>
</evidence>
<evidence type="ECO:0000313" key="2">
    <source>
        <dbReference type="EMBL" id="TDU32657.1"/>
    </source>
</evidence>
<evidence type="ECO:0000259" key="1">
    <source>
        <dbReference type="Pfam" id="PF14534"/>
    </source>
</evidence>
<feature type="domain" description="DUF4440" evidence="1">
    <location>
        <begin position="16"/>
        <end position="122"/>
    </location>
</feature>
<dbReference type="OrthoDB" id="213636at2"/>
<keyword evidence="3" id="KW-1185">Reference proteome</keyword>
<dbReference type="InterPro" id="IPR011944">
    <property type="entry name" value="Steroid_delta5-4_isomerase"/>
</dbReference>
<dbReference type="AlphaFoldDB" id="A0A4S3KCC5"/>
<comment type="caution">
    <text evidence="2">The sequence shown here is derived from an EMBL/GenBank/DDBJ whole genome shotgun (WGS) entry which is preliminary data.</text>
</comment>
<dbReference type="Pfam" id="PF14534">
    <property type="entry name" value="DUF4440"/>
    <property type="match status" value="1"/>
</dbReference>
<protein>
    <submittedName>
        <fullName evidence="2">Uncharacterized protein (TIGR02246 family)</fullName>
    </submittedName>
</protein>
<dbReference type="NCBIfam" id="TIGR02246">
    <property type="entry name" value="SgcJ/EcaC family oxidoreductase"/>
    <property type="match status" value="1"/>
</dbReference>